<evidence type="ECO:0000313" key="3">
    <source>
        <dbReference type="Proteomes" id="UP000800094"/>
    </source>
</evidence>
<keyword evidence="3" id="KW-1185">Reference proteome</keyword>
<dbReference type="GeneID" id="54589907"/>
<dbReference type="RefSeq" id="XP_033679363.1">
    <property type="nucleotide sequence ID" value="XM_033836577.1"/>
</dbReference>
<feature type="compositionally biased region" description="Acidic residues" evidence="1">
    <location>
        <begin position="233"/>
        <end position="243"/>
    </location>
</feature>
<protein>
    <submittedName>
        <fullName evidence="2">Uncharacterized protein</fullName>
    </submittedName>
</protein>
<feature type="compositionally biased region" description="Basic and acidic residues" evidence="1">
    <location>
        <begin position="34"/>
        <end position="47"/>
    </location>
</feature>
<proteinExistence type="predicted"/>
<feature type="compositionally biased region" description="Polar residues" evidence="1">
    <location>
        <begin position="219"/>
        <end position="229"/>
    </location>
</feature>
<feature type="region of interest" description="Disordered" evidence="1">
    <location>
        <begin position="1"/>
        <end position="111"/>
    </location>
</feature>
<feature type="compositionally biased region" description="Basic and acidic residues" evidence="1">
    <location>
        <begin position="244"/>
        <end position="255"/>
    </location>
</feature>
<name>A0A6A6I2H6_9PLEO</name>
<accession>A0A6A6I2H6</accession>
<evidence type="ECO:0000256" key="1">
    <source>
        <dbReference type="SAM" id="MobiDB-lite"/>
    </source>
</evidence>
<feature type="compositionally biased region" description="Basic and acidic residues" evidence="1">
    <location>
        <begin position="143"/>
        <end position="172"/>
    </location>
</feature>
<feature type="compositionally biased region" description="Basic and acidic residues" evidence="1">
    <location>
        <begin position="14"/>
        <end position="24"/>
    </location>
</feature>
<sequence>MATGSTSSHGPGGETHRAQLRTDDVGGQAAQKIPTDEAHHREPKDTSKPMTTEPIRVQLPEENIPFSADKKAALVDLEKPKLAGQSQPSSGTTSFSNGKGRGGFGPPKDATTAFYFSCDHPLFNKYYPSDPNAPSRSSSPSSKDVDEPSTDEDKSAGVDLDVVKSSKEADKRGAVKIKSADFDDIDDNVTIPDETPYQDYLNEFSGPKANDIEEGNASVLKNTTTTTKRSCPEEEDDEDDDEREDKRACKVAKTD</sequence>
<dbReference type="Proteomes" id="UP000800094">
    <property type="component" value="Unassembled WGS sequence"/>
</dbReference>
<evidence type="ECO:0000313" key="2">
    <source>
        <dbReference type="EMBL" id="KAF2244359.1"/>
    </source>
</evidence>
<feature type="compositionally biased region" description="Low complexity" evidence="1">
    <location>
        <begin position="128"/>
        <end position="142"/>
    </location>
</feature>
<feature type="region of interest" description="Disordered" evidence="1">
    <location>
        <begin position="125"/>
        <end position="172"/>
    </location>
</feature>
<dbReference type="AlphaFoldDB" id="A0A6A6I2H6"/>
<reference evidence="2" key="1">
    <citation type="journal article" date="2020" name="Stud. Mycol.">
        <title>101 Dothideomycetes genomes: a test case for predicting lifestyles and emergence of pathogens.</title>
        <authorList>
            <person name="Haridas S."/>
            <person name="Albert R."/>
            <person name="Binder M."/>
            <person name="Bloem J."/>
            <person name="Labutti K."/>
            <person name="Salamov A."/>
            <person name="Andreopoulos B."/>
            <person name="Baker S."/>
            <person name="Barry K."/>
            <person name="Bills G."/>
            <person name="Bluhm B."/>
            <person name="Cannon C."/>
            <person name="Castanera R."/>
            <person name="Culley D."/>
            <person name="Daum C."/>
            <person name="Ezra D."/>
            <person name="Gonzalez J."/>
            <person name="Henrissat B."/>
            <person name="Kuo A."/>
            <person name="Liang C."/>
            <person name="Lipzen A."/>
            <person name="Lutzoni F."/>
            <person name="Magnuson J."/>
            <person name="Mondo S."/>
            <person name="Nolan M."/>
            <person name="Ohm R."/>
            <person name="Pangilinan J."/>
            <person name="Park H.-J."/>
            <person name="Ramirez L."/>
            <person name="Alfaro M."/>
            <person name="Sun H."/>
            <person name="Tritt A."/>
            <person name="Yoshinaga Y."/>
            <person name="Zwiers L.-H."/>
            <person name="Turgeon B."/>
            <person name="Goodwin S."/>
            <person name="Spatafora J."/>
            <person name="Crous P."/>
            <person name="Grigoriev I."/>
        </authorList>
    </citation>
    <scope>NUCLEOTIDE SEQUENCE</scope>
    <source>
        <strain evidence="2">CBS 122368</strain>
    </source>
</reference>
<feature type="compositionally biased region" description="Polar residues" evidence="1">
    <location>
        <begin position="84"/>
        <end position="97"/>
    </location>
</feature>
<gene>
    <name evidence="2" type="ORF">BU26DRAFT_99218</name>
</gene>
<feature type="region of interest" description="Disordered" evidence="1">
    <location>
        <begin position="203"/>
        <end position="255"/>
    </location>
</feature>
<organism evidence="2 3">
    <name type="scientific">Trematosphaeria pertusa</name>
    <dbReference type="NCBI Taxonomy" id="390896"/>
    <lineage>
        <taxon>Eukaryota</taxon>
        <taxon>Fungi</taxon>
        <taxon>Dikarya</taxon>
        <taxon>Ascomycota</taxon>
        <taxon>Pezizomycotina</taxon>
        <taxon>Dothideomycetes</taxon>
        <taxon>Pleosporomycetidae</taxon>
        <taxon>Pleosporales</taxon>
        <taxon>Massarineae</taxon>
        <taxon>Trematosphaeriaceae</taxon>
        <taxon>Trematosphaeria</taxon>
    </lineage>
</organism>
<dbReference type="EMBL" id="ML987203">
    <property type="protein sequence ID" value="KAF2244359.1"/>
    <property type="molecule type" value="Genomic_DNA"/>
</dbReference>
<feature type="compositionally biased region" description="Basic and acidic residues" evidence="1">
    <location>
        <begin position="68"/>
        <end position="81"/>
    </location>
</feature>